<keyword evidence="2" id="KW-0723">Serine/threonine-protein kinase</keyword>
<evidence type="ECO:0000256" key="4">
    <source>
        <dbReference type="ARBA" id="ARBA00022741"/>
    </source>
</evidence>
<dbReference type="InterPro" id="IPR017441">
    <property type="entry name" value="Protein_kinase_ATP_BS"/>
</dbReference>
<gene>
    <name evidence="11" type="ORF">NVS88_18450</name>
</gene>
<feature type="binding site" evidence="7">
    <location>
        <position position="50"/>
    </location>
    <ligand>
        <name>ATP</name>
        <dbReference type="ChEBI" id="CHEBI:30616"/>
    </ligand>
</feature>
<dbReference type="EC" id="2.7.11.1" evidence="1"/>
<proteinExistence type="predicted"/>
<feature type="region of interest" description="Disordered" evidence="8">
    <location>
        <begin position="343"/>
        <end position="363"/>
    </location>
</feature>
<dbReference type="Gene3D" id="3.30.200.20">
    <property type="entry name" value="Phosphorylase Kinase, domain 1"/>
    <property type="match status" value="1"/>
</dbReference>
<dbReference type="EMBL" id="JANRHA010000014">
    <property type="protein sequence ID" value="MDG3016540.1"/>
    <property type="molecule type" value="Genomic_DNA"/>
</dbReference>
<dbReference type="GO" id="GO:0004674">
    <property type="term" value="F:protein serine/threonine kinase activity"/>
    <property type="evidence" value="ECO:0007669"/>
    <property type="project" value="UniProtKB-KW"/>
</dbReference>
<evidence type="ECO:0000256" key="6">
    <source>
        <dbReference type="ARBA" id="ARBA00022840"/>
    </source>
</evidence>
<dbReference type="GO" id="GO:0005524">
    <property type="term" value="F:ATP binding"/>
    <property type="evidence" value="ECO:0007669"/>
    <property type="project" value="UniProtKB-UniRule"/>
</dbReference>
<evidence type="ECO:0000256" key="2">
    <source>
        <dbReference type="ARBA" id="ARBA00022527"/>
    </source>
</evidence>
<evidence type="ECO:0000256" key="1">
    <source>
        <dbReference type="ARBA" id="ARBA00012513"/>
    </source>
</evidence>
<evidence type="ECO:0000313" key="11">
    <source>
        <dbReference type="EMBL" id="MDG3016540.1"/>
    </source>
</evidence>
<dbReference type="InterPro" id="IPR008271">
    <property type="entry name" value="Ser/Thr_kinase_AS"/>
</dbReference>
<keyword evidence="12" id="KW-1185">Reference proteome</keyword>
<comment type="caution">
    <text evidence="11">The sequence shown here is derived from an EMBL/GenBank/DDBJ whole genome shotgun (WGS) entry which is preliminary data.</text>
</comment>
<keyword evidence="3" id="KW-0808">Transferase</keyword>
<dbReference type="PANTHER" id="PTHR43289">
    <property type="entry name" value="MITOGEN-ACTIVATED PROTEIN KINASE KINASE KINASE 20-RELATED"/>
    <property type="match status" value="1"/>
</dbReference>
<dbReference type="PANTHER" id="PTHR43289:SF6">
    <property type="entry name" value="SERINE_THREONINE-PROTEIN KINASE NEKL-3"/>
    <property type="match status" value="1"/>
</dbReference>
<evidence type="ECO:0000259" key="10">
    <source>
        <dbReference type="PROSITE" id="PS50011"/>
    </source>
</evidence>
<keyword evidence="5 11" id="KW-0418">Kinase</keyword>
<keyword evidence="9" id="KW-0812">Transmembrane</keyword>
<evidence type="ECO:0000256" key="3">
    <source>
        <dbReference type="ARBA" id="ARBA00022679"/>
    </source>
</evidence>
<keyword evidence="9" id="KW-1133">Transmembrane helix</keyword>
<evidence type="ECO:0000256" key="7">
    <source>
        <dbReference type="PROSITE-ProRule" id="PRU10141"/>
    </source>
</evidence>
<dbReference type="Proteomes" id="UP001152755">
    <property type="component" value="Unassembled WGS sequence"/>
</dbReference>
<dbReference type="AlphaFoldDB" id="A0A9X4M3U2"/>
<dbReference type="PROSITE" id="PS00107">
    <property type="entry name" value="PROTEIN_KINASE_ATP"/>
    <property type="match status" value="1"/>
</dbReference>
<dbReference type="InterPro" id="IPR011009">
    <property type="entry name" value="Kinase-like_dom_sf"/>
</dbReference>
<keyword evidence="9" id="KW-0472">Membrane</keyword>
<dbReference type="PROSITE" id="PS00108">
    <property type="entry name" value="PROTEIN_KINASE_ST"/>
    <property type="match status" value="1"/>
</dbReference>
<dbReference type="SUPFAM" id="SSF56112">
    <property type="entry name" value="Protein kinase-like (PK-like)"/>
    <property type="match status" value="1"/>
</dbReference>
<dbReference type="Gene3D" id="1.10.510.10">
    <property type="entry name" value="Transferase(Phosphotransferase) domain 1"/>
    <property type="match status" value="1"/>
</dbReference>
<evidence type="ECO:0000256" key="9">
    <source>
        <dbReference type="SAM" id="Phobius"/>
    </source>
</evidence>
<evidence type="ECO:0000256" key="5">
    <source>
        <dbReference type="ARBA" id="ARBA00022777"/>
    </source>
</evidence>
<dbReference type="Pfam" id="PF00069">
    <property type="entry name" value="Pkinase"/>
    <property type="match status" value="1"/>
</dbReference>
<evidence type="ECO:0000256" key="8">
    <source>
        <dbReference type="SAM" id="MobiDB-lite"/>
    </source>
</evidence>
<dbReference type="PROSITE" id="PS50011">
    <property type="entry name" value="PROTEIN_KINASE_DOM"/>
    <property type="match status" value="1"/>
</dbReference>
<dbReference type="InterPro" id="IPR000719">
    <property type="entry name" value="Prot_kinase_dom"/>
</dbReference>
<organism evidence="11 12">
    <name type="scientific">Speluncibacter jeojiensis</name>
    <dbReference type="NCBI Taxonomy" id="2710754"/>
    <lineage>
        <taxon>Bacteria</taxon>
        <taxon>Bacillati</taxon>
        <taxon>Actinomycetota</taxon>
        <taxon>Actinomycetes</taxon>
        <taxon>Mycobacteriales</taxon>
        <taxon>Speluncibacteraceae</taxon>
        <taxon>Speluncibacter</taxon>
    </lineage>
</organism>
<feature type="domain" description="Protein kinase" evidence="10">
    <location>
        <begin position="21"/>
        <end position="284"/>
    </location>
</feature>
<evidence type="ECO:0000313" key="12">
    <source>
        <dbReference type="Proteomes" id="UP001152755"/>
    </source>
</evidence>
<dbReference type="CDD" id="cd14014">
    <property type="entry name" value="STKc_PknB_like"/>
    <property type="match status" value="1"/>
</dbReference>
<dbReference type="RefSeq" id="WP_277829815.1">
    <property type="nucleotide sequence ID" value="NZ_JAAIVF010000001.1"/>
</dbReference>
<accession>A0A9X4M3U2</accession>
<protein>
    <recommendedName>
        <fullName evidence="1">non-specific serine/threonine protein kinase</fullName>
        <ecNumber evidence="1">2.7.11.1</ecNumber>
    </recommendedName>
</protein>
<keyword evidence="6 7" id="KW-0067">ATP-binding</keyword>
<dbReference type="SMART" id="SM00220">
    <property type="entry name" value="S_TKc"/>
    <property type="match status" value="1"/>
</dbReference>
<sequence>MTGSDNPTWVAGPDYLVAGRYRLRSKLGGGGMGTVWLAHDKTLDRDVAIKQVFSTAGLDIEEAQQLRESAMREGRNAARLSNPHTVSMYDVTLDRGEPWLVMEYLPSCSLAQVLGMTGTLPTDQVAQIGAQVADAMAEAHAGGILHRDIKPGNILIADRGKLAGTVKISDFGISRANGEFVAGDDTMITGTPAYIAPEVARGYDPSEASEVFSLGAALYAALEGQPPFGIDDDAESMMDKAARGEIVPPQHTGPLTDVLLRMLEPDPKRRPTMTVARGALAATIPGAGGSLEYVLNSPLRASDGRIPVWVRRASAGGRRAGVPGGTVGGLPPAPQSVPLDRVPRPQGSGEPLPLWRTTAPVPPRKAASPWERIPLISEIPRDKLVPAAVLAVALIIIVVMIVIMV</sequence>
<keyword evidence="4 7" id="KW-0547">Nucleotide-binding</keyword>
<reference evidence="11" key="1">
    <citation type="submission" date="2022-08" db="EMBL/GenBank/DDBJ databases">
        <title>Genome analysis of Corynebacteriales strain.</title>
        <authorList>
            <person name="Lee S.D."/>
        </authorList>
    </citation>
    <scope>NUCLEOTIDE SEQUENCE</scope>
    <source>
        <strain evidence="11">D3-21</strain>
    </source>
</reference>
<name>A0A9X4M3U2_9ACTN</name>
<feature type="transmembrane region" description="Helical" evidence="9">
    <location>
        <begin position="384"/>
        <end position="404"/>
    </location>
</feature>